<gene>
    <name evidence="2" type="ORF">F511_16262</name>
</gene>
<keyword evidence="3" id="KW-1185">Reference proteome</keyword>
<feature type="compositionally biased region" description="Basic and acidic residues" evidence="1">
    <location>
        <begin position="327"/>
        <end position="340"/>
    </location>
</feature>
<dbReference type="EMBL" id="KV002504">
    <property type="protein sequence ID" value="KZV37722.1"/>
    <property type="molecule type" value="Genomic_DNA"/>
</dbReference>
<feature type="region of interest" description="Disordered" evidence="1">
    <location>
        <begin position="276"/>
        <end position="340"/>
    </location>
</feature>
<protein>
    <submittedName>
        <fullName evidence="2">Uncharacterized protein</fullName>
    </submittedName>
</protein>
<dbReference type="AlphaFoldDB" id="A0A2Z7BSY1"/>
<organism evidence="2 3">
    <name type="scientific">Dorcoceras hygrometricum</name>
    <dbReference type="NCBI Taxonomy" id="472368"/>
    <lineage>
        <taxon>Eukaryota</taxon>
        <taxon>Viridiplantae</taxon>
        <taxon>Streptophyta</taxon>
        <taxon>Embryophyta</taxon>
        <taxon>Tracheophyta</taxon>
        <taxon>Spermatophyta</taxon>
        <taxon>Magnoliopsida</taxon>
        <taxon>eudicotyledons</taxon>
        <taxon>Gunneridae</taxon>
        <taxon>Pentapetalae</taxon>
        <taxon>asterids</taxon>
        <taxon>lamiids</taxon>
        <taxon>Lamiales</taxon>
        <taxon>Gesneriaceae</taxon>
        <taxon>Didymocarpoideae</taxon>
        <taxon>Trichosporeae</taxon>
        <taxon>Loxocarpinae</taxon>
        <taxon>Dorcoceras</taxon>
    </lineage>
</organism>
<feature type="compositionally biased region" description="Polar residues" evidence="1">
    <location>
        <begin position="186"/>
        <end position="196"/>
    </location>
</feature>
<sequence>MIRMFPGRYWAASFLDGTTSVFENAVTEFFVNAKVIAGTIVSTVCSRKLVVTDDTFSATFKLPIAGITGLADISKETIVETCHSWLLRYFTCEKFEFMAAISTGISVNWGIILFQRFLSMVQNPKKQSQGYTVLITLMETLVKADLGASIKMHPQNVLTSKSVQTYIKKNQDIAPEGETSKRTKDTASNTEVSRPQQVELAVTESLAAKEKGVNKPTKRKATGEGQKKKKTQKAAGMAKQRIEKPSYADSHQQLVDELASVKSQLAAMVESIKELGADKKGEGGQNRPGQGLNRTKEGSSGGQSSLRGRRSSSKEEEVPVQRSFKPKRQDLVKERPAQRVVDKVKPVRNLKGNAFNDDVPSSYKHLKRRRNFKLDAYNVSTGNIYYRYIQRVYIEEKRSCEGRITHDDYLALIKQRSLPLTNKLSKEKAEFKFESANSSDTHTDC</sequence>
<evidence type="ECO:0000313" key="2">
    <source>
        <dbReference type="EMBL" id="KZV37722.1"/>
    </source>
</evidence>
<name>A0A2Z7BSY1_9LAMI</name>
<reference evidence="2 3" key="1">
    <citation type="journal article" date="2015" name="Proc. Natl. Acad. Sci. U.S.A.">
        <title>The resurrection genome of Boea hygrometrica: A blueprint for survival of dehydration.</title>
        <authorList>
            <person name="Xiao L."/>
            <person name="Yang G."/>
            <person name="Zhang L."/>
            <person name="Yang X."/>
            <person name="Zhao S."/>
            <person name="Ji Z."/>
            <person name="Zhou Q."/>
            <person name="Hu M."/>
            <person name="Wang Y."/>
            <person name="Chen M."/>
            <person name="Xu Y."/>
            <person name="Jin H."/>
            <person name="Xiao X."/>
            <person name="Hu G."/>
            <person name="Bao F."/>
            <person name="Hu Y."/>
            <person name="Wan P."/>
            <person name="Li L."/>
            <person name="Deng X."/>
            <person name="Kuang T."/>
            <person name="Xiang C."/>
            <person name="Zhu J.K."/>
            <person name="Oliver M.J."/>
            <person name="He Y."/>
        </authorList>
    </citation>
    <scope>NUCLEOTIDE SEQUENCE [LARGE SCALE GENOMIC DNA]</scope>
    <source>
        <strain evidence="3">cv. XS01</strain>
    </source>
</reference>
<evidence type="ECO:0000313" key="3">
    <source>
        <dbReference type="Proteomes" id="UP000250235"/>
    </source>
</evidence>
<proteinExistence type="predicted"/>
<dbReference type="Proteomes" id="UP000250235">
    <property type="component" value="Unassembled WGS sequence"/>
</dbReference>
<feature type="region of interest" description="Disordered" evidence="1">
    <location>
        <begin position="170"/>
        <end position="249"/>
    </location>
</feature>
<evidence type="ECO:0000256" key="1">
    <source>
        <dbReference type="SAM" id="MobiDB-lite"/>
    </source>
</evidence>
<accession>A0A2Z7BSY1</accession>